<dbReference type="InterPro" id="IPR003594">
    <property type="entry name" value="HATPase_dom"/>
</dbReference>
<protein>
    <submittedName>
        <fullName evidence="7">ATPase, histidine kinase-, DNA gyrase B-, and HSP90-like domain protein</fullName>
    </submittedName>
</protein>
<feature type="transmembrane region" description="Helical" evidence="5">
    <location>
        <begin position="225"/>
        <end position="246"/>
    </location>
</feature>
<keyword evidence="5" id="KW-0472">Membrane</keyword>
<feature type="transmembrane region" description="Helical" evidence="5">
    <location>
        <begin position="312"/>
        <end position="332"/>
    </location>
</feature>
<feature type="transmembrane region" description="Helical" evidence="5">
    <location>
        <begin position="253"/>
        <end position="274"/>
    </location>
</feature>
<evidence type="ECO:0000256" key="2">
    <source>
        <dbReference type="ARBA" id="ARBA00022777"/>
    </source>
</evidence>
<dbReference type="InterPro" id="IPR036890">
    <property type="entry name" value="HATPase_C_sf"/>
</dbReference>
<evidence type="ECO:0000256" key="4">
    <source>
        <dbReference type="SAM" id="Coils"/>
    </source>
</evidence>
<dbReference type="Pfam" id="PF02518">
    <property type="entry name" value="HATPase_c"/>
    <property type="match status" value="1"/>
</dbReference>
<keyword evidence="1" id="KW-0808">Transferase</keyword>
<feature type="transmembrane region" description="Helical" evidence="5">
    <location>
        <begin position="166"/>
        <end position="187"/>
    </location>
</feature>
<feature type="coiled-coil region" evidence="4">
    <location>
        <begin position="366"/>
        <end position="393"/>
    </location>
</feature>
<dbReference type="InterPro" id="IPR050482">
    <property type="entry name" value="Sensor_HK_TwoCompSys"/>
</dbReference>
<dbReference type="PANTHER" id="PTHR24421:SF58">
    <property type="entry name" value="SIGNAL TRANSDUCTION HISTIDINE-PROTEIN KINASE_PHOSPHATASE UHPB"/>
    <property type="match status" value="1"/>
</dbReference>
<evidence type="ECO:0000256" key="5">
    <source>
        <dbReference type="SAM" id="Phobius"/>
    </source>
</evidence>
<feature type="transmembrane region" description="Helical" evidence="5">
    <location>
        <begin position="286"/>
        <end position="305"/>
    </location>
</feature>
<proteinExistence type="predicted"/>
<gene>
    <name evidence="7" type="ordered locus">CJA_3177</name>
</gene>
<dbReference type="Gene3D" id="3.30.565.10">
    <property type="entry name" value="Histidine kinase-like ATPase, C-terminal domain"/>
    <property type="match status" value="1"/>
</dbReference>
<name>B3PDX4_CELJU</name>
<dbReference type="SUPFAM" id="SSF55874">
    <property type="entry name" value="ATPase domain of HSP90 chaperone/DNA topoisomerase II/histidine kinase"/>
    <property type="match status" value="1"/>
</dbReference>
<reference evidence="7 8" key="1">
    <citation type="journal article" date="2008" name="J. Bacteriol.">
        <title>Insights into plant cell wall degradation from the genome sequence of the soil bacterium Cellvibrio japonicus.</title>
        <authorList>
            <person name="Deboy R.T."/>
            <person name="Mongodin E.F."/>
            <person name="Fouts D.E."/>
            <person name="Tailford L.E."/>
            <person name="Khouri H."/>
            <person name="Emerson J.B."/>
            <person name="Mohamoud Y."/>
            <person name="Watkins K."/>
            <person name="Henrissat B."/>
            <person name="Gilbert H.J."/>
            <person name="Nelson K.E."/>
        </authorList>
    </citation>
    <scope>NUCLEOTIDE SEQUENCE [LARGE SCALE GENOMIC DNA]</scope>
    <source>
        <strain evidence="7 8">Ueda107</strain>
    </source>
</reference>
<dbReference type="GO" id="GO:0000160">
    <property type="term" value="P:phosphorelay signal transduction system"/>
    <property type="evidence" value="ECO:0007669"/>
    <property type="project" value="UniProtKB-KW"/>
</dbReference>
<feature type="domain" description="Histidine kinase" evidence="6">
    <location>
        <begin position="409"/>
        <end position="592"/>
    </location>
</feature>
<keyword evidence="4" id="KW-0175">Coiled coil</keyword>
<feature type="transmembrane region" description="Helical" evidence="5">
    <location>
        <begin position="194"/>
        <end position="213"/>
    </location>
</feature>
<dbReference type="PROSITE" id="PS50109">
    <property type="entry name" value="HIS_KIN"/>
    <property type="match status" value="1"/>
</dbReference>
<dbReference type="Proteomes" id="UP000001036">
    <property type="component" value="Chromosome"/>
</dbReference>
<evidence type="ECO:0000313" key="8">
    <source>
        <dbReference type="Proteomes" id="UP000001036"/>
    </source>
</evidence>
<dbReference type="AlphaFoldDB" id="B3PDX4"/>
<dbReference type="EMBL" id="CP000934">
    <property type="protein sequence ID" value="ACE86175.1"/>
    <property type="molecule type" value="Genomic_DNA"/>
</dbReference>
<sequence length="598" mass="66101">MRTLGLGLLWGVLAALASVPLWLKPPEPGVLAIAQAQRLENGAWQPVALPQARRPASRWEHYRATLPLDEAGARYLFIPTVSQRVVVELAGQQIADTELRTTMIGLASGTTALVPLPAWLLQAGDNVIDIHLQSMSLVPGYLSPLYIGSADELVPYYRSRVFLLEYLRLVVPAGQLLLALVVLVLWLYRPQEALFGWLTLLLVTSMFIYLGMMRNLLPFLAELMPYLYMLGSMASIILVITVLLVAGIAPPRWLKLAAAGVPAGCVLLGLADILPTSGLVMFVNAPLNMAGLLVSLVIIGWAALIKRIGEAWLLLFPLLLALLSAVHDYAVVTARLDGPVLLSVYYRPALMIGIAMILMRRLGISLNRLDDVNAYLTQRLTEQERELARLHQEERREAAWRTLNDERQRLTADLHDGLSGHLASIIALSERENSVQVERAAREALDDLRLVIHSLDIRDREFPAALAGLRERLERQLRRMGVSLHWSMARLPEIAGVTPSHALNVLRIVQEAVTNALKHGRATHIRVQGGQDDEGNACIQVENDGIPFPRQPDRAGNGLNNMRRRIRQLNGSIEIEPLASGTRLTLRLPLQLPESTPG</sequence>
<dbReference type="InterPro" id="IPR005467">
    <property type="entry name" value="His_kinase_dom"/>
</dbReference>
<dbReference type="KEGG" id="cja:CJA_3177"/>
<keyword evidence="5" id="KW-1133">Transmembrane helix</keyword>
<accession>B3PDX4</accession>
<dbReference type="GO" id="GO:0016301">
    <property type="term" value="F:kinase activity"/>
    <property type="evidence" value="ECO:0007669"/>
    <property type="project" value="UniProtKB-KW"/>
</dbReference>
<keyword evidence="5" id="KW-0812">Transmembrane</keyword>
<dbReference type="RefSeq" id="WP_012488754.1">
    <property type="nucleotide sequence ID" value="NC_010995.1"/>
</dbReference>
<feature type="transmembrane region" description="Helical" evidence="5">
    <location>
        <begin position="338"/>
        <end position="359"/>
    </location>
</feature>
<evidence type="ECO:0000313" key="7">
    <source>
        <dbReference type="EMBL" id="ACE86175.1"/>
    </source>
</evidence>
<dbReference type="SMART" id="SM00387">
    <property type="entry name" value="HATPase_c"/>
    <property type="match status" value="1"/>
</dbReference>
<dbReference type="CDD" id="cd16917">
    <property type="entry name" value="HATPase_UhpB-NarQ-NarX-like"/>
    <property type="match status" value="1"/>
</dbReference>
<dbReference type="PANTHER" id="PTHR24421">
    <property type="entry name" value="NITRATE/NITRITE SENSOR PROTEIN NARX-RELATED"/>
    <property type="match status" value="1"/>
</dbReference>
<evidence type="ECO:0000256" key="1">
    <source>
        <dbReference type="ARBA" id="ARBA00022679"/>
    </source>
</evidence>
<keyword evidence="3" id="KW-0902">Two-component regulatory system</keyword>
<evidence type="ECO:0000259" key="6">
    <source>
        <dbReference type="PROSITE" id="PS50109"/>
    </source>
</evidence>
<evidence type="ECO:0000256" key="3">
    <source>
        <dbReference type="ARBA" id="ARBA00023012"/>
    </source>
</evidence>
<organism evidence="7 8">
    <name type="scientific">Cellvibrio japonicus (strain Ueda107)</name>
    <name type="common">Pseudomonas fluorescens subsp. cellulosa</name>
    <dbReference type="NCBI Taxonomy" id="498211"/>
    <lineage>
        <taxon>Bacteria</taxon>
        <taxon>Pseudomonadati</taxon>
        <taxon>Pseudomonadota</taxon>
        <taxon>Gammaproteobacteria</taxon>
        <taxon>Cellvibrionales</taxon>
        <taxon>Cellvibrionaceae</taxon>
        <taxon>Cellvibrio</taxon>
    </lineage>
</organism>
<dbReference type="STRING" id="498211.CJA_3177"/>
<dbReference type="eggNOG" id="COG4585">
    <property type="taxonomic scope" value="Bacteria"/>
</dbReference>
<keyword evidence="8" id="KW-1185">Reference proteome</keyword>
<dbReference type="HOGENOM" id="CLU_014388_2_0_6"/>
<keyword evidence="2 7" id="KW-0418">Kinase</keyword>